<name>A0A7C1IYB0_9THEO</name>
<dbReference type="PROSITE" id="PS51900">
    <property type="entry name" value="CB"/>
    <property type="match status" value="1"/>
</dbReference>
<dbReference type="GO" id="GO:0003677">
    <property type="term" value="F:DNA binding"/>
    <property type="evidence" value="ECO:0007669"/>
    <property type="project" value="UniProtKB-UniRule"/>
</dbReference>
<proteinExistence type="inferred from homology"/>
<dbReference type="InterPro" id="IPR004107">
    <property type="entry name" value="Integrase_SAM-like_N"/>
</dbReference>
<dbReference type="Gene3D" id="1.10.150.130">
    <property type="match status" value="1"/>
</dbReference>
<dbReference type="InterPro" id="IPR010998">
    <property type="entry name" value="Integrase_recombinase_N"/>
</dbReference>
<comment type="caution">
    <text evidence="5">The sequence shown here is derived from an EMBL/GenBank/DDBJ whole genome shotgun (WGS) entry which is preliminary data.</text>
</comment>
<evidence type="ECO:0000259" key="4">
    <source>
        <dbReference type="PROSITE" id="PS51900"/>
    </source>
</evidence>
<feature type="domain" description="Core-binding (CB)" evidence="4">
    <location>
        <begin position="113"/>
        <end position="162"/>
    </location>
</feature>
<comment type="similarity">
    <text evidence="1">Belongs to the 'phage' integrase family.</text>
</comment>
<dbReference type="EMBL" id="DSMV01000245">
    <property type="protein sequence ID" value="HDW51871.1"/>
    <property type="molecule type" value="Genomic_DNA"/>
</dbReference>
<dbReference type="InterPro" id="IPR011010">
    <property type="entry name" value="DNA_brk_join_enz"/>
</dbReference>
<protein>
    <recommendedName>
        <fullName evidence="4">Core-binding (CB) domain-containing protein</fullName>
    </recommendedName>
</protein>
<dbReference type="AlphaFoldDB" id="A0A7C1IYB0"/>
<evidence type="ECO:0000313" key="5">
    <source>
        <dbReference type="EMBL" id="HDW51871.1"/>
    </source>
</evidence>
<accession>A0A7C1IYB0</accession>
<organism evidence="5">
    <name type="scientific">Ammonifex degensii</name>
    <dbReference type="NCBI Taxonomy" id="42838"/>
    <lineage>
        <taxon>Bacteria</taxon>
        <taxon>Bacillati</taxon>
        <taxon>Bacillota</taxon>
        <taxon>Clostridia</taxon>
        <taxon>Thermoanaerobacterales</taxon>
        <taxon>Thermoanaerobacteraceae</taxon>
        <taxon>Ammonifex</taxon>
    </lineage>
</organism>
<evidence type="ECO:0000256" key="3">
    <source>
        <dbReference type="PROSITE-ProRule" id="PRU01248"/>
    </source>
</evidence>
<evidence type="ECO:0000256" key="2">
    <source>
        <dbReference type="ARBA" id="ARBA00023125"/>
    </source>
</evidence>
<reference evidence="5" key="1">
    <citation type="journal article" date="2020" name="mSystems">
        <title>Genome- and Community-Level Interaction Insights into Carbon Utilization and Element Cycling Functions of Hydrothermarchaeota in Hydrothermal Sediment.</title>
        <authorList>
            <person name="Zhou Z."/>
            <person name="Liu Y."/>
            <person name="Xu W."/>
            <person name="Pan J."/>
            <person name="Luo Z.H."/>
            <person name="Li M."/>
        </authorList>
    </citation>
    <scope>NUCLEOTIDE SEQUENCE [LARGE SCALE GENOMIC DNA]</scope>
    <source>
        <strain evidence="5">SpSt-301</strain>
    </source>
</reference>
<sequence length="162" mass="18603">MGHSPRFGSGGLLVCRGMRLLGLLTAWREIGCAGRNSIIVPRAHEEDSLMNRGHIRKRGKNSWAVVVRVRNPQTGKSKPVWHTVHGEEEDAKKKLSELLYYLDRGTYVAPLRLTVGQYLDKWLEDRRHEIAWNTYRGYRRNIELAKPEIGDIRLGHLKPADL</sequence>
<dbReference type="SUPFAM" id="SSF56349">
    <property type="entry name" value="DNA breaking-rejoining enzymes"/>
    <property type="match status" value="1"/>
</dbReference>
<dbReference type="InterPro" id="IPR044068">
    <property type="entry name" value="CB"/>
</dbReference>
<evidence type="ECO:0000256" key="1">
    <source>
        <dbReference type="ARBA" id="ARBA00008857"/>
    </source>
</evidence>
<dbReference type="GO" id="GO:0015074">
    <property type="term" value="P:DNA integration"/>
    <property type="evidence" value="ECO:0007669"/>
    <property type="project" value="InterPro"/>
</dbReference>
<dbReference type="Pfam" id="PF14659">
    <property type="entry name" value="Phage_int_SAM_3"/>
    <property type="match status" value="1"/>
</dbReference>
<gene>
    <name evidence="5" type="ORF">ENQ35_03985</name>
</gene>
<keyword evidence="2 3" id="KW-0238">DNA-binding</keyword>